<evidence type="ECO:0000256" key="1">
    <source>
        <dbReference type="SAM" id="MobiDB-lite"/>
    </source>
</evidence>
<feature type="region of interest" description="Disordered" evidence="1">
    <location>
        <begin position="86"/>
        <end position="142"/>
    </location>
</feature>
<evidence type="ECO:0000313" key="3">
    <source>
        <dbReference type="EMBL" id="PSH70058.1"/>
    </source>
</evidence>
<keyword evidence="4" id="KW-1185">Reference proteome</keyword>
<accession>A0A2P7BUA9</accession>
<evidence type="ECO:0000256" key="2">
    <source>
        <dbReference type="SAM" id="SignalP"/>
    </source>
</evidence>
<organism evidence="3 4">
    <name type="scientific">Phyllobacterium brassicacearum</name>
    <dbReference type="NCBI Taxonomy" id="314235"/>
    <lineage>
        <taxon>Bacteria</taxon>
        <taxon>Pseudomonadati</taxon>
        <taxon>Pseudomonadota</taxon>
        <taxon>Alphaproteobacteria</taxon>
        <taxon>Hyphomicrobiales</taxon>
        <taxon>Phyllobacteriaceae</taxon>
        <taxon>Phyllobacterium</taxon>
    </lineage>
</organism>
<reference evidence="4" key="1">
    <citation type="submission" date="2017-11" db="EMBL/GenBank/DDBJ databases">
        <authorList>
            <person name="Kuznetsova I."/>
            <person name="Sazanova A."/>
            <person name="Chirak E."/>
            <person name="Safronova V."/>
            <person name="Willems A."/>
        </authorList>
    </citation>
    <scope>NUCLEOTIDE SEQUENCE [LARGE SCALE GENOMIC DNA]</scope>
    <source>
        <strain evidence="4">STM 196</strain>
    </source>
</reference>
<keyword evidence="2" id="KW-0732">Signal</keyword>
<dbReference type="EMBL" id="PGGO01000002">
    <property type="protein sequence ID" value="PSH70058.1"/>
    <property type="molecule type" value="Genomic_DNA"/>
</dbReference>
<protein>
    <submittedName>
        <fullName evidence="3">Uncharacterized protein</fullName>
    </submittedName>
</protein>
<feature type="region of interest" description="Disordered" evidence="1">
    <location>
        <begin position="19"/>
        <end position="74"/>
    </location>
</feature>
<evidence type="ECO:0000313" key="4">
    <source>
        <dbReference type="Proteomes" id="UP000241444"/>
    </source>
</evidence>
<name>A0A2P7BUA9_9HYPH</name>
<comment type="caution">
    <text evidence="3">The sequence shown here is derived from an EMBL/GenBank/DDBJ whole genome shotgun (WGS) entry which is preliminary data.</text>
</comment>
<sequence>MKKALLLILILTVGTAPALADAPDAENAGKSSGGKSSGGKSSDKSSSGKDSAPRGFSKGGPNPPDQSSFNVSRKDAVKGLAAGLDALGDLAPSGPGKAGAKAAGKALGDWADRQQDDPNDRTGRRGDDRGPGGSGRSGGDHK</sequence>
<feature type="chain" id="PRO_5015202184" evidence="2">
    <location>
        <begin position="21"/>
        <end position="142"/>
    </location>
</feature>
<proteinExistence type="predicted"/>
<feature type="signal peptide" evidence="2">
    <location>
        <begin position="1"/>
        <end position="20"/>
    </location>
</feature>
<feature type="compositionally biased region" description="Gly residues" evidence="1">
    <location>
        <begin position="131"/>
        <end position="142"/>
    </location>
</feature>
<gene>
    <name evidence="3" type="ORF">CU102_02840</name>
</gene>
<dbReference type="AlphaFoldDB" id="A0A2P7BUA9"/>
<feature type="compositionally biased region" description="Basic and acidic residues" evidence="1">
    <location>
        <begin position="110"/>
        <end position="130"/>
    </location>
</feature>
<dbReference type="Proteomes" id="UP000241444">
    <property type="component" value="Unassembled WGS sequence"/>
</dbReference>